<keyword evidence="1" id="KW-0808">Transferase</keyword>
<evidence type="ECO:0000313" key="1">
    <source>
        <dbReference type="EMBL" id="MBG9377290.1"/>
    </source>
</evidence>
<proteinExistence type="predicted"/>
<accession>A0A931GW73</accession>
<protein>
    <submittedName>
        <fullName evidence="1">Methyltransferase</fullName>
    </submittedName>
</protein>
<dbReference type="Proteomes" id="UP000628448">
    <property type="component" value="Unassembled WGS sequence"/>
</dbReference>
<dbReference type="EMBL" id="JADWYR010000002">
    <property type="protein sequence ID" value="MBG9377290.1"/>
    <property type="molecule type" value="Genomic_DNA"/>
</dbReference>
<dbReference type="GO" id="GO:0032259">
    <property type="term" value="P:methylation"/>
    <property type="evidence" value="ECO:0007669"/>
    <property type="project" value="UniProtKB-KW"/>
</dbReference>
<evidence type="ECO:0000313" key="2">
    <source>
        <dbReference type="Proteomes" id="UP000628448"/>
    </source>
</evidence>
<dbReference type="RefSeq" id="WP_196991380.1">
    <property type="nucleotide sequence ID" value="NZ_JADWYR010000002.1"/>
</dbReference>
<organism evidence="1 2">
    <name type="scientific">Panacibacter microcysteis</name>
    <dbReference type="NCBI Taxonomy" id="2793269"/>
    <lineage>
        <taxon>Bacteria</taxon>
        <taxon>Pseudomonadati</taxon>
        <taxon>Bacteroidota</taxon>
        <taxon>Chitinophagia</taxon>
        <taxon>Chitinophagales</taxon>
        <taxon>Chitinophagaceae</taxon>
        <taxon>Panacibacter</taxon>
    </lineage>
</organism>
<dbReference type="InterPro" id="IPR019410">
    <property type="entry name" value="Methyltransf_16"/>
</dbReference>
<dbReference type="GO" id="GO:0008168">
    <property type="term" value="F:methyltransferase activity"/>
    <property type="evidence" value="ECO:0007669"/>
    <property type="project" value="UniProtKB-KW"/>
</dbReference>
<dbReference type="Gene3D" id="3.40.50.150">
    <property type="entry name" value="Vaccinia Virus protein VP39"/>
    <property type="match status" value="1"/>
</dbReference>
<dbReference type="SUPFAM" id="SSF53335">
    <property type="entry name" value="S-adenosyl-L-methionine-dependent methyltransferases"/>
    <property type="match status" value="1"/>
</dbReference>
<dbReference type="PANTHER" id="PTHR14614">
    <property type="entry name" value="HEPATOCELLULAR CARCINOMA-ASSOCIATED ANTIGEN"/>
    <property type="match status" value="1"/>
</dbReference>
<gene>
    <name evidence="1" type="ORF">I5907_13695</name>
</gene>
<dbReference type="AlphaFoldDB" id="A0A931GW73"/>
<dbReference type="InterPro" id="IPR029063">
    <property type="entry name" value="SAM-dependent_MTases_sf"/>
</dbReference>
<keyword evidence="2" id="KW-1185">Reference proteome</keyword>
<reference evidence="1" key="1">
    <citation type="submission" date="2020-11" db="EMBL/GenBank/DDBJ databases">
        <title>Bacterial whole genome sequence for Panacibacter sp. DH6.</title>
        <authorList>
            <person name="Le V."/>
            <person name="Ko S."/>
            <person name="Ahn C.-Y."/>
            <person name="Oh H.-M."/>
        </authorList>
    </citation>
    <scope>NUCLEOTIDE SEQUENCE</scope>
    <source>
        <strain evidence="1">DH6</strain>
    </source>
</reference>
<name>A0A931GW73_9BACT</name>
<dbReference type="Pfam" id="PF10294">
    <property type="entry name" value="Methyltransf_16"/>
    <property type="match status" value="1"/>
</dbReference>
<sequence>MEIKPQPANIFVLITFAQMNYPLQRTSFSYKRTGIKIFVPEESFVKQQYKANAGMFPYWSKIWPAAYAMAEFIIDNPVYIQHKRVLEIAAGLALPSLVAATLADTVCFSDKAAEAVQIAALSAKENALQNTAGIILDWNALQSIPAADVILLSDVNYEPGQFDRLYSMCSTLLDKDVTILLTTPQRLMARPFIERLLPFTVIHAVKLIETGNITTQVSTMVLQKKKL</sequence>
<comment type="caution">
    <text evidence="1">The sequence shown here is derived from an EMBL/GenBank/DDBJ whole genome shotgun (WGS) entry which is preliminary data.</text>
</comment>
<keyword evidence="1" id="KW-0489">Methyltransferase</keyword>